<dbReference type="InterPro" id="IPR012728">
    <property type="entry name" value="Pls/PosA_C"/>
</dbReference>
<dbReference type="NCBIfam" id="TIGR02353">
    <property type="entry name" value="NRPS_term_dom"/>
    <property type="match status" value="1"/>
</dbReference>
<feature type="transmembrane region" description="Helical" evidence="1">
    <location>
        <begin position="1144"/>
        <end position="1173"/>
    </location>
</feature>
<evidence type="ECO:0000259" key="2">
    <source>
        <dbReference type="PROSITE" id="PS50075"/>
    </source>
</evidence>
<accession>S3N7W6</accession>
<dbReference type="Gene3D" id="1.10.1200.10">
    <property type="entry name" value="ACP-like"/>
    <property type="match status" value="1"/>
</dbReference>
<dbReference type="SUPFAM" id="SSF47336">
    <property type="entry name" value="ACP-like"/>
    <property type="match status" value="1"/>
</dbReference>
<dbReference type="EMBL" id="ATGI01000018">
    <property type="protein sequence ID" value="EPF74488.1"/>
    <property type="molecule type" value="Genomic_DNA"/>
</dbReference>
<dbReference type="GO" id="GO:0044550">
    <property type="term" value="P:secondary metabolite biosynthetic process"/>
    <property type="evidence" value="ECO:0007669"/>
    <property type="project" value="TreeGrafter"/>
</dbReference>
<comment type="caution">
    <text evidence="3">The sequence shown here is derived from an EMBL/GenBank/DDBJ whole genome shotgun (WGS) entry which is preliminary data.</text>
</comment>
<dbReference type="InterPro" id="IPR010071">
    <property type="entry name" value="AA_adenyl_dom"/>
</dbReference>
<dbReference type="Gene3D" id="2.160.10.10">
    <property type="entry name" value="Hexapeptide repeat proteins"/>
    <property type="match status" value="3"/>
</dbReference>
<dbReference type="HOGENOM" id="CLU_002751_0_0_6"/>
<dbReference type="Gene3D" id="3.40.50.12780">
    <property type="entry name" value="N-terminal domain of ligase-like"/>
    <property type="match status" value="1"/>
</dbReference>
<dbReference type="PANTHER" id="PTHR45527">
    <property type="entry name" value="NONRIBOSOMAL PEPTIDE SYNTHETASE"/>
    <property type="match status" value="1"/>
</dbReference>
<evidence type="ECO:0000313" key="3">
    <source>
        <dbReference type="EMBL" id="EPF74488.1"/>
    </source>
</evidence>
<dbReference type="eggNOG" id="COG0663">
    <property type="taxonomic scope" value="Bacteria"/>
</dbReference>
<dbReference type="eggNOG" id="COG1020">
    <property type="taxonomic scope" value="Bacteria"/>
</dbReference>
<dbReference type="Proteomes" id="UP000014568">
    <property type="component" value="Unassembled WGS sequence"/>
</dbReference>
<dbReference type="NCBIfam" id="TIGR01733">
    <property type="entry name" value="AA-adenyl-dom"/>
    <property type="match status" value="1"/>
</dbReference>
<feature type="transmembrane region" description="Helical" evidence="1">
    <location>
        <begin position="860"/>
        <end position="885"/>
    </location>
</feature>
<dbReference type="Pfam" id="PF13193">
    <property type="entry name" value="AMP-binding_C"/>
    <property type="match status" value="1"/>
</dbReference>
<evidence type="ECO:0000256" key="1">
    <source>
        <dbReference type="SAM" id="Phobius"/>
    </source>
</evidence>
<dbReference type="OrthoDB" id="9757559at2"/>
<proteinExistence type="predicted"/>
<keyword evidence="1" id="KW-0812">Transmembrane</keyword>
<dbReference type="GO" id="GO:0031177">
    <property type="term" value="F:phosphopantetheine binding"/>
    <property type="evidence" value="ECO:0007669"/>
    <property type="project" value="TreeGrafter"/>
</dbReference>
<feature type="transmembrane region" description="Helical" evidence="1">
    <location>
        <begin position="658"/>
        <end position="679"/>
    </location>
</feature>
<dbReference type="Gene3D" id="3.30.300.30">
    <property type="match status" value="1"/>
</dbReference>
<dbReference type="InterPro" id="IPR011004">
    <property type="entry name" value="Trimer_LpxA-like_sf"/>
</dbReference>
<reference evidence="3 4" key="1">
    <citation type="submission" date="2013-06" db="EMBL/GenBank/DDBJ databases">
        <title>The Genome Sequence of Acinetobacter rudis CIP 110305.</title>
        <authorList>
            <consortium name="The Broad Institute Genome Sequencing Platform"/>
            <consortium name="The Broad Institute Genome Sequencing Center for Infectious Disease"/>
            <person name="Cerqueira G."/>
            <person name="Feldgarden M."/>
            <person name="Courvalin P."/>
            <person name="Perichon B."/>
            <person name="Grillot-Courvalin C."/>
            <person name="Clermont D."/>
            <person name="Rocha E."/>
            <person name="Yoon E.-J."/>
            <person name="Nemec A."/>
            <person name="Young S.K."/>
            <person name="Zeng Q."/>
            <person name="Gargeya S."/>
            <person name="Fitzgerald M."/>
            <person name="Abouelleil A."/>
            <person name="Alvarado L."/>
            <person name="Berlin A.M."/>
            <person name="Chapman S.B."/>
            <person name="Dewar J."/>
            <person name="Goldberg J."/>
            <person name="Griggs A."/>
            <person name="Gujja S."/>
            <person name="Hansen M."/>
            <person name="Howarth C."/>
            <person name="Imamovic A."/>
            <person name="Larimer J."/>
            <person name="McCowan C."/>
            <person name="Murphy C."/>
            <person name="Pearson M."/>
            <person name="Priest M."/>
            <person name="Roberts A."/>
            <person name="Saif S."/>
            <person name="Shea T."/>
            <person name="Sykes S."/>
            <person name="Wortman J."/>
            <person name="Nusbaum C."/>
            <person name="Birren B."/>
        </authorList>
    </citation>
    <scope>NUCLEOTIDE SEQUENCE [LARGE SCALE GENOMIC DNA]</scope>
    <source>
        <strain evidence="3 4">CIP 110305</strain>
    </source>
</reference>
<keyword evidence="1" id="KW-1133">Transmembrane helix</keyword>
<dbReference type="Pfam" id="PF00550">
    <property type="entry name" value="PP-binding"/>
    <property type="match status" value="1"/>
</dbReference>
<dbReference type="PATRIC" id="fig|421052.3.peg.1485"/>
<dbReference type="STRING" id="632955.GCA_000829675_00998"/>
<dbReference type="InterPro" id="IPR036736">
    <property type="entry name" value="ACP-like_sf"/>
</dbReference>
<dbReference type="PROSITE" id="PS50075">
    <property type="entry name" value="CARRIER"/>
    <property type="match status" value="1"/>
</dbReference>
<dbReference type="RefSeq" id="WP_016655935.1">
    <property type="nucleotide sequence ID" value="NZ_KE340352.1"/>
</dbReference>
<name>S3N7W6_9GAMM</name>
<dbReference type="PANTHER" id="PTHR45527:SF1">
    <property type="entry name" value="FATTY ACID SYNTHASE"/>
    <property type="match status" value="1"/>
</dbReference>
<dbReference type="GO" id="GO:0005737">
    <property type="term" value="C:cytoplasm"/>
    <property type="evidence" value="ECO:0007669"/>
    <property type="project" value="TreeGrafter"/>
</dbReference>
<evidence type="ECO:0000313" key="4">
    <source>
        <dbReference type="Proteomes" id="UP000014568"/>
    </source>
</evidence>
<feature type="transmembrane region" description="Helical" evidence="1">
    <location>
        <begin position="1114"/>
        <end position="1132"/>
    </location>
</feature>
<dbReference type="InterPro" id="IPR025110">
    <property type="entry name" value="AMP-bd_C"/>
</dbReference>
<dbReference type="SUPFAM" id="SSF56801">
    <property type="entry name" value="Acetyl-CoA synthetase-like"/>
    <property type="match status" value="1"/>
</dbReference>
<dbReference type="InterPro" id="IPR020845">
    <property type="entry name" value="AMP-binding_CS"/>
</dbReference>
<keyword evidence="1" id="KW-0472">Membrane</keyword>
<dbReference type="PROSITE" id="PS00455">
    <property type="entry name" value="AMP_BINDING"/>
    <property type="match status" value="1"/>
</dbReference>
<dbReference type="InterPro" id="IPR045851">
    <property type="entry name" value="AMP-bd_C_sf"/>
</dbReference>
<dbReference type="Pfam" id="PF00501">
    <property type="entry name" value="AMP-binding"/>
    <property type="match status" value="1"/>
</dbReference>
<gene>
    <name evidence="3" type="ORF">F945_01527</name>
</gene>
<dbReference type="GO" id="GO:0043041">
    <property type="term" value="P:amino acid activation for nonribosomal peptide biosynthetic process"/>
    <property type="evidence" value="ECO:0007669"/>
    <property type="project" value="TreeGrafter"/>
</dbReference>
<protein>
    <recommendedName>
        <fullName evidence="2">Carrier domain-containing protein</fullName>
    </recommendedName>
</protein>
<feature type="transmembrane region" description="Helical" evidence="1">
    <location>
        <begin position="905"/>
        <end position="929"/>
    </location>
</feature>
<dbReference type="InterPro" id="IPR042099">
    <property type="entry name" value="ANL_N_sf"/>
</dbReference>
<dbReference type="SUPFAM" id="SSF51161">
    <property type="entry name" value="Trimeric LpxA-like enzymes"/>
    <property type="match status" value="3"/>
</dbReference>
<dbReference type="InterPro" id="IPR000873">
    <property type="entry name" value="AMP-dep_synth/lig_dom"/>
</dbReference>
<dbReference type="CDD" id="cd05930">
    <property type="entry name" value="A_NRPS"/>
    <property type="match status" value="1"/>
</dbReference>
<keyword evidence="4" id="KW-1185">Reference proteome</keyword>
<sequence length="1329" mass="147904">MNQYATNIIRGSHHPEFLKHEVLADLFIYTAQHFPDKTALIEDDKHISYAELYQQALTMAQHLSLKGVKAGDIVGLWLPRGIELLKSQLAICLSGAAWLPFDMDTPADRIAVCLDDAAAVGMITSDEWYETLTEVPQTKWRNTALQQPLQQVVELDQATPEHPAYIIYTSGSTGKPKGILITQRNICHFLRSENHILGIESQDKVYQGFSVAFDMSFEEIWLSYLVGATLWLAPKSLVSDPERLCKTLQQEQITVLHAVPTLLALFPEDVPNLRIINLGGEMCPDALVERWALPHHQMFNTYGPTETTVTASLERLEQGKLVTIGKPLPNYGMLVINAERELLAQGETGELCIFGPSVAPGYLGRADLTADKFIQNAWAEDTEEQQLYRTGDLAKIDEFGQVHCLGRADDQVKIRGFRVELGEIEAALCDIEGIGTAAVILRAEDGVDQLVAFIAAEIEAKQAIDIKKLRQVLMQRLPPYMVPNRFELIQDVPRLLSGKIDRKALKVRELTSVVDRSESDLPQNQAEEVLFEVLARLFPNMPIKLDADFFDDLGGHSLLAAVLISNLRQHAAYSHLTIQNLYQTRKVGAIAALMLEQPEQLDVDGQLGQDNPRNHLYKWACALAQSVTIPVLISINILQWLAPFFTYHYFTGGSRDSIPFAVFMSLMVYIMVIIMSFVISIGVKRLLMWGIEAGRYPLWGMTYFRWWLADRILSISPVYLLSGSTLLNLYLKALGAKVGHDVNISSVHIRMPSLLTIEDGVSIGSHVNLENAKVEHGHLVLGSIHLKKDSYLGSYAVLEENTVIEEQAQVNALTSIEYGSVVPAGEIWDGTPAKKIGYVSELGQLAERPKLSRLRKYSEYIYYAVSALIIACIFFIPIFPSFILVDWLDVNVFNIDPNNHLQIALYYFALAIPASAMMMLITVFVSAALRKLALPQLKTGTYPVHGGVYYRKWFAAQILETSLQTLHGLFATLYAPTWFRLLGAKVGKNTEISTATGVIPEMLSLGEESFIADAVMLGDEEIKNGWMTLKSTQIGNRSFVGNSAYIGDGTVVPDNVLIGVQSKTPANQEMYTGQTWFGSPALLLPAREAVQQFPDHLTFRPSTKRRLMRGLIEGLRIVLPAALAIGVGYTIVLEVIDVINIYSIAIGLIALTFAGLLYGIGCFAIVALLKWILIGRYEARSIPMWTMFVWLSEGVTSLYESVAIPNFLNYLRGTPMLPFFLRLLGVKIGRDVYMDTADLTEFDCVSIGDRAEFNSFSGPQTHLFEDRIMKIGQVQIENDVVVNARSIILYNAKVSHHAVLGPLTLVMKGESIPAQSAWIGSPAVPWHYK</sequence>
<organism evidence="3 4">
    <name type="scientific">Acinetobacter rudis CIP 110305</name>
    <dbReference type="NCBI Taxonomy" id="421052"/>
    <lineage>
        <taxon>Bacteria</taxon>
        <taxon>Pseudomonadati</taxon>
        <taxon>Pseudomonadota</taxon>
        <taxon>Gammaproteobacteria</taxon>
        <taxon>Moraxellales</taxon>
        <taxon>Moraxellaceae</taxon>
        <taxon>Acinetobacter</taxon>
    </lineage>
</organism>
<dbReference type="InterPro" id="IPR009081">
    <property type="entry name" value="PP-bd_ACP"/>
</dbReference>
<feature type="transmembrane region" description="Helical" evidence="1">
    <location>
        <begin position="616"/>
        <end position="638"/>
    </location>
</feature>
<feature type="domain" description="Carrier" evidence="2">
    <location>
        <begin position="521"/>
        <end position="598"/>
    </location>
</feature>